<sequence>LAENGLRVRFRQTNQQVAEMLAAVRFKNKDQQLAADACVVRFRTKTSKLAEMLASATAVYENGPPPLPDGVVRVRPVRYDGAQDQLGAASTPNGSRESFLLELPAAENCGLRTTKARAGIYENEPRAAARRCRRNPARRRGLPAVRGQVRHPGQAALHRRGVRRRRPSAERRVVLELANDSGAVRETVRRSATMSARWGAQTSSSASIRSRLPTARAVSAWQQAGSQQQPAAPKPAATSDPQTGEFVGPARPPAVRAQPQQQLGAEEPKAPCALRWARAASTRTSRRSCCLTWCSTRLAGAASLRHPRARQRRKRQLLLRQREAEEAARAGRPGMPPVSKPQQPRQQQQQLDFDYSAPVSDATVSESQPTPLPDGVVRSGAPTPPTSCRRPTPPVGAAAVARQRGGGGRVGRTESRDCRARPARAAGRRQAAAPGGGKPQCPPATAPRKPQRGDGDDEGDGEIVGEGVADELPAEGTARSLRSLFDGLASSSSRRPLTG</sequence>
<dbReference type="AlphaFoldDB" id="A0A1I8FMY1"/>
<evidence type="ECO:0000313" key="3">
    <source>
        <dbReference type="WBParaSite" id="maker-unitig_40874-snap-gene-0.2-mRNA-1"/>
    </source>
</evidence>
<protein>
    <submittedName>
        <fullName evidence="3">BRCT domain-containing protein</fullName>
    </submittedName>
</protein>
<keyword evidence="2" id="KW-1185">Reference proteome</keyword>
<feature type="compositionally biased region" description="Low complexity" evidence="1">
    <location>
        <begin position="341"/>
        <end position="350"/>
    </location>
</feature>
<accession>A0A1I8FMY1</accession>
<feature type="compositionally biased region" description="Low complexity" evidence="1">
    <location>
        <begin position="253"/>
        <end position="262"/>
    </location>
</feature>
<dbReference type="WBParaSite" id="maker-unitig_40874-snap-gene-0.2-mRNA-1">
    <property type="protein sequence ID" value="maker-unitig_40874-snap-gene-0.2-mRNA-1"/>
    <property type="gene ID" value="maker-unitig_40874-snap-gene-0.2"/>
</dbReference>
<feature type="compositionally biased region" description="Low complexity" evidence="1">
    <location>
        <begin position="217"/>
        <end position="239"/>
    </location>
</feature>
<feature type="region of interest" description="Disordered" evidence="1">
    <location>
        <begin position="186"/>
        <end position="267"/>
    </location>
</feature>
<feature type="compositionally biased region" description="Basic and acidic residues" evidence="1">
    <location>
        <begin position="411"/>
        <end position="420"/>
    </location>
</feature>
<evidence type="ECO:0000313" key="2">
    <source>
        <dbReference type="Proteomes" id="UP000095280"/>
    </source>
</evidence>
<feature type="region of interest" description="Disordered" evidence="1">
    <location>
        <begin position="322"/>
        <end position="475"/>
    </location>
</feature>
<evidence type="ECO:0000256" key="1">
    <source>
        <dbReference type="SAM" id="MobiDB-lite"/>
    </source>
</evidence>
<feature type="compositionally biased region" description="Polar residues" evidence="1">
    <location>
        <begin position="190"/>
        <end position="208"/>
    </location>
</feature>
<feature type="compositionally biased region" description="Low complexity" evidence="1">
    <location>
        <begin position="386"/>
        <end position="403"/>
    </location>
</feature>
<dbReference type="Proteomes" id="UP000095280">
    <property type="component" value="Unplaced"/>
</dbReference>
<organism evidence="2 3">
    <name type="scientific">Macrostomum lignano</name>
    <dbReference type="NCBI Taxonomy" id="282301"/>
    <lineage>
        <taxon>Eukaryota</taxon>
        <taxon>Metazoa</taxon>
        <taxon>Spiralia</taxon>
        <taxon>Lophotrochozoa</taxon>
        <taxon>Platyhelminthes</taxon>
        <taxon>Rhabditophora</taxon>
        <taxon>Macrostomorpha</taxon>
        <taxon>Macrostomida</taxon>
        <taxon>Macrostomidae</taxon>
        <taxon>Macrostomum</taxon>
    </lineage>
</organism>
<name>A0A1I8FMY1_9PLAT</name>
<proteinExistence type="predicted"/>
<feature type="compositionally biased region" description="Acidic residues" evidence="1">
    <location>
        <begin position="455"/>
        <end position="473"/>
    </location>
</feature>
<reference evidence="3" key="1">
    <citation type="submission" date="2016-11" db="UniProtKB">
        <authorList>
            <consortium name="WormBaseParasite"/>
        </authorList>
    </citation>
    <scope>IDENTIFICATION</scope>
</reference>
<feature type="compositionally biased region" description="Low complexity" evidence="1">
    <location>
        <begin position="423"/>
        <end position="433"/>
    </location>
</feature>